<organism evidence="2 3">
    <name type="scientific">Bifidobacterium amazonense</name>
    <dbReference type="NCBI Taxonomy" id="2809027"/>
    <lineage>
        <taxon>Bacteria</taxon>
        <taxon>Bacillati</taxon>
        <taxon>Actinomycetota</taxon>
        <taxon>Actinomycetes</taxon>
        <taxon>Bifidobacteriales</taxon>
        <taxon>Bifidobacteriaceae</taxon>
        <taxon>Bifidobacterium</taxon>
    </lineage>
</organism>
<keyword evidence="1" id="KW-1133">Transmembrane helix</keyword>
<feature type="transmembrane region" description="Helical" evidence="1">
    <location>
        <begin position="207"/>
        <end position="227"/>
    </location>
</feature>
<evidence type="ECO:0000256" key="1">
    <source>
        <dbReference type="SAM" id="Phobius"/>
    </source>
</evidence>
<proteinExistence type="predicted"/>
<sequence>MSSQAFSRRMAMHAKHDVSRISIRLSPASGALATAYLLYAVIQIVLAVNHEPWRDESQAWLIARDASPWQILSEICRQEGHPALWFFVLMPFARLGVGYWSLEALSITITLVAAALLMFAKTPAAWKLPLLFTPVFFYWPSVVSRSYCLIALFAAALALLYPSRSRHPWLYAVILALLFQTHALVFAFAGMLALLQAIEWCRTRRRFPLPFLLPVGSAVAALLELMGGEQPVSMSGSVLSKIKMMTSPIAESVFAGHQTIALATVILLIIAALAAAFLHSISAGLYGTAGVLWLTFMDVVLYPIGSIQKIAGWFALFMLIVPFSISDNSLSEGGSGHKTLWRYSRTILASATALVALLMAPATMRSAYADLREPFSSGKALGVLLNTVETHNAVIVPIEDRGTQYAVSNALPYLTHGQTMWSMAVGGQMSYVTNEFRSYWNEHGSVSDDAAPQQTAELIQTNLANADETIIVACSDSGNTALDSAFAQYPQMVGIGVVDEPQVDESLRSAHGGIRCSVYQYHQ</sequence>
<keyword evidence="1" id="KW-0812">Transmembrane</keyword>
<feature type="transmembrane region" description="Helical" evidence="1">
    <location>
        <begin position="97"/>
        <end position="119"/>
    </location>
</feature>
<evidence type="ECO:0000313" key="3">
    <source>
        <dbReference type="Proteomes" id="UP000710815"/>
    </source>
</evidence>
<reference evidence="2 3" key="1">
    <citation type="journal article" date="2021" name="Environ. Microbiol.">
        <title>Genetic insights into the dark matter of the mammalian gut microbiota through targeted genome reconstruction.</title>
        <authorList>
            <person name="Lugli G.A."/>
            <person name="Alessandri G."/>
            <person name="Milani C."/>
            <person name="Viappiani A."/>
            <person name="Fontana F."/>
            <person name="Tarracchini C."/>
            <person name="Mancabelli L."/>
            <person name="Argentini C."/>
            <person name="Ruiz L."/>
            <person name="Margolles A."/>
            <person name="van Sinderen D."/>
            <person name="Turroni F."/>
            <person name="Ventura M."/>
        </authorList>
    </citation>
    <scope>NUCLEOTIDE SEQUENCE [LARGE SCALE GENOMIC DNA]</scope>
    <source>
        <strain evidence="2 3">MA1</strain>
    </source>
</reference>
<dbReference type="Proteomes" id="UP000710815">
    <property type="component" value="Unassembled WGS sequence"/>
</dbReference>
<protein>
    <submittedName>
        <fullName evidence="2">Uncharacterized protein</fullName>
    </submittedName>
</protein>
<reference evidence="2 3" key="2">
    <citation type="journal article" date="2021" name="Syst. Appl. Microbiol.">
        <title>Phylogenetic classification of ten novel species belonging to the genus Bifidobacterium comprising B. phasiani sp. nov., B. pongonis sp. nov., B. saguinibicoloris sp. nov., B. colobi sp. nov., B. simiiventris sp. nov., B. santillanense sp. nov., B. miconis sp. nov., B. amazonense sp. nov., B. pluvialisilvae sp. nov., and B. miconisargentati sp. nov.</title>
        <authorList>
            <person name="Lugli G.A."/>
            <person name="Calvete-Torre I."/>
            <person name="Alessandri G."/>
            <person name="Milani C."/>
            <person name="Turroni F."/>
            <person name="Laiolo P."/>
            <person name="Ossiprandi M.C."/>
            <person name="Margolles A."/>
            <person name="Ruiz L."/>
            <person name="Ventura M."/>
        </authorList>
    </citation>
    <scope>NUCLEOTIDE SEQUENCE [LARGE SCALE GENOMIC DNA]</scope>
    <source>
        <strain evidence="2 3">MA1</strain>
    </source>
</reference>
<keyword evidence="1" id="KW-0472">Membrane</keyword>
<keyword evidence="3" id="KW-1185">Reference proteome</keyword>
<feature type="transmembrane region" description="Helical" evidence="1">
    <location>
        <begin position="260"/>
        <end position="278"/>
    </location>
</feature>
<feature type="transmembrane region" description="Helical" evidence="1">
    <location>
        <begin position="169"/>
        <end position="195"/>
    </location>
</feature>
<accession>A0ABS9VYG7</accession>
<dbReference type="EMBL" id="JAFEJT020000074">
    <property type="protein sequence ID" value="MCH9277024.1"/>
    <property type="molecule type" value="Genomic_DNA"/>
</dbReference>
<feature type="transmembrane region" description="Helical" evidence="1">
    <location>
        <begin position="347"/>
        <end position="368"/>
    </location>
</feature>
<name>A0ABS9VYG7_9BIFI</name>
<feature type="transmembrane region" description="Helical" evidence="1">
    <location>
        <begin position="21"/>
        <end position="46"/>
    </location>
</feature>
<evidence type="ECO:0000313" key="2">
    <source>
        <dbReference type="EMBL" id="MCH9277024.1"/>
    </source>
</evidence>
<comment type="caution">
    <text evidence="2">The sequence shown here is derived from an EMBL/GenBank/DDBJ whole genome shotgun (WGS) entry which is preliminary data.</text>
</comment>
<feature type="transmembrane region" description="Helical" evidence="1">
    <location>
        <begin position="285"/>
        <end position="304"/>
    </location>
</feature>
<feature type="transmembrane region" description="Helical" evidence="1">
    <location>
        <begin position="310"/>
        <end position="326"/>
    </location>
</feature>
<gene>
    <name evidence="2" type="ORF">JS533_012240</name>
</gene>
<feature type="transmembrane region" description="Helical" evidence="1">
    <location>
        <begin position="131"/>
        <end position="157"/>
    </location>
</feature>
<dbReference type="RefSeq" id="WP_241514962.1">
    <property type="nucleotide sequence ID" value="NZ_JAFEJT020000074.1"/>
</dbReference>